<organism evidence="1">
    <name type="scientific">Magallana gigas</name>
    <name type="common">Pacific oyster</name>
    <name type="synonym">Crassostrea gigas</name>
    <dbReference type="NCBI Taxonomy" id="29159"/>
    <lineage>
        <taxon>Eukaryota</taxon>
        <taxon>Metazoa</taxon>
        <taxon>Spiralia</taxon>
        <taxon>Lophotrochozoa</taxon>
        <taxon>Mollusca</taxon>
        <taxon>Bivalvia</taxon>
        <taxon>Autobranchia</taxon>
        <taxon>Pteriomorphia</taxon>
        <taxon>Ostreida</taxon>
        <taxon>Ostreoidea</taxon>
        <taxon>Ostreidae</taxon>
        <taxon>Magallana</taxon>
    </lineage>
</organism>
<accession>K1QAX3</accession>
<proteinExistence type="predicted"/>
<gene>
    <name evidence="1" type="ORF">CGI_10021416</name>
</gene>
<reference evidence="1" key="1">
    <citation type="journal article" date="2012" name="Nature">
        <title>The oyster genome reveals stress adaptation and complexity of shell formation.</title>
        <authorList>
            <person name="Zhang G."/>
            <person name="Fang X."/>
            <person name="Guo X."/>
            <person name="Li L."/>
            <person name="Luo R."/>
            <person name="Xu F."/>
            <person name="Yang P."/>
            <person name="Zhang L."/>
            <person name="Wang X."/>
            <person name="Qi H."/>
            <person name="Xiong Z."/>
            <person name="Que H."/>
            <person name="Xie Y."/>
            <person name="Holland P.W."/>
            <person name="Paps J."/>
            <person name="Zhu Y."/>
            <person name="Wu F."/>
            <person name="Chen Y."/>
            <person name="Wang J."/>
            <person name="Peng C."/>
            <person name="Meng J."/>
            <person name="Yang L."/>
            <person name="Liu J."/>
            <person name="Wen B."/>
            <person name="Zhang N."/>
            <person name="Huang Z."/>
            <person name="Zhu Q."/>
            <person name="Feng Y."/>
            <person name="Mount A."/>
            <person name="Hedgecock D."/>
            <person name="Xu Z."/>
            <person name="Liu Y."/>
            <person name="Domazet-Loso T."/>
            <person name="Du Y."/>
            <person name="Sun X."/>
            <person name="Zhang S."/>
            <person name="Liu B."/>
            <person name="Cheng P."/>
            <person name="Jiang X."/>
            <person name="Li J."/>
            <person name="Fan D."/>
            <person name="Wang W."/>
            <person name="Fu W."/>
            <person name="Wang T."/>
            <person name="Wang B."/>
            <person name="Zhang J."/>
            <person name="Peng Z."/>
            <person name="Li Y."/>
            <person name="Li N."/>
            <person name="Wang J."/>
            <person name="Chen M."/>
            <person name="He Y."/>
            <person name="Tan F."/>
            <person name="Song X."/>
            <person name="Zheng Q."/>
            <person name="Huang R."/>
            <person name="Yang H."/>
            <person name="Du X."/>
            <person name="Chen L."/>
            <person name="Yang M."/>
            <person name="Gaffney P.M."/>
            <person name="Wang S."/>
            <person name="Luo L."/>
            <person name="She Z."/>
            <person name="Ming Y."/>
            <person name="Huang W."/>
            <person name="Zhang S."/>
            <person name="Huang B."/>
            <person name="Zhang Y."/>
            <person name="Qu T."/>
            <person name="Ni P."/>
            <person name="Miao G."/>
            <person name="Wang J."/>
            <person name="Wang Q."/>
            <person name="Steinberg C.E."/>
            <person name="Wang H."/>
            <person name="Li N."/>
            <person name="Qian L."/>
            <person name="Zhang G."/>
            <person name="Li Y."/>
            <person name="Yang H."/>
            <person name="Liu X."/>
            <person name="Wang J."/>
            <person name="Yin Y."/>
            <person name="Wang J."/>
        </authorList>
    </citation>
    <scope>NUCLEOTIDE SEQUENCE [LARGE SCALE GENOMIC DNA]</scope>
    <source>
        <strain evidence="1">05x7-T-G4-1.051#20</strain>
    </source>
</reference>
<name>K1QAX3_MAGGI</name>
<dbReference type="AlphaFoldDB" id="K1QAX3"/>
<evidence type="ECO:0000313" key="1">
    <source>
        <dbReference type="EMBL" id="EKC33907.1"/>
    </source>
</evidence>
<protein>
    <submittedName>
        <fullName evidence="1">Uncharacterized protein</fullName>
    </submittedName>
</protein>
<dbReference type="InParanoid" id="K1QAX3"/>
<sequence length="89" mass="10208">MSYDDNAENVQHHIVCFPTRVTESLRWRENEFIIEESIGHVIILGGFAIVEEEGLSLMNECGEQMNERYGLPLGSMNITAVLNYLKDYN</sequence>
<dbReference type="HOGENOM" id="CLU_2456983_0_0_1"/>
<dbReference type="EMBL" id="JH818075">
    <property type="protein sequence ID" value="EKC33907.1"/>
    <property type="molecule type" value="Genomic_DNA"/>
</dbReference>